<name>I7M063_TETTS</name>
<evidence type="ECO:0000256" key="1">
    <source>
        <dbReference type="SAM" id="SignalP"/>
    </source>
</evidence>
<keyword evidence="1" id="KW-0732">Signal</keyword>
<dbReference type="PANTHER" id="PTHR23275:SF100">
    <property type="entry name" value="EGF-LIKE DOMAIN-CONTAINING PROTEIN"/>
    <property type="match status" value="1"/>
</dbReference>
<evidence type="ECO:0000313" key="3">
    <source>
        <dbReference type="Proteomes" id="UP000009168"/>
    </source>
</evidence>
<dbReference type="SUPFAM" id="SSF57184">
    <property type="entry name" value="Growth factor receptor domain"/>
    <property type="match status" value="2"/>
</dbReference>
<dbReference type="PANTHER" id="PTHR23275">
    <property type="entry name" value="CABRIOLET.-RELATED"/>
    <property type="match status" value="1"/>
</dbReference>
<dbReference type="GeneID" id="7827933"/>
<dbReference type="EMBL" id="GG662665">
    <property type="protein sequence ID" value="EAR85556.3"/>
    <property type="molecule type" value="Genomic_DNA"/>
</dbReference>
<keyword evidence="3" id="KW-1185">Reference proteome</keyword>
<dbReference type="InterPro" id="IPR006212">
    <property type="entry name" value="Furin_repeat"/>
</dbReference>
<sequence length="740" mass="86044">MNHSQKQIIYLFAIGFLLAIVESQLTIKSYNQFDFSIIEELNCVFYRSGEKSFSTWTFKFFVQNDNYDSQLKPEMVQMYIPYYYIDNNQVNMNSNYGGEFISFDLRVDFKDFRIDFQNSIGMDFYCSAQAQVKKYGQYYYFVCLNGYIFQHMDYSDLGDKSQIFKETKICFHNYQDYMILDDILIYKSYIINFNSLSIYQCYLTLVDVIYQQLFQNYFPLIFNYYKKIIIKEFKQFQNNKQKQFDLFVYIDASNIINICQLDVNSNNFQCLKYLRIGPGNSQDFNNLFISKVIQSNGINLFLYALQGDKTYTLYDFSAFTVLQTSGQIKDIDNINNSIQIQNVIMVYQQQNIAQKIIFRYNIHTQKVDITQLDWKNSQYTFSNKIIDTIQPAPASASGILLNFKNDMNLQYNYQSEITALQLKASNTGQLFIIIWNRNFILAICRDYCIDCQQAIDNQQCQQCLLSYFLQPDNITCEKSCPSLSIQNNANLTCDCVQNAILINNQCQCDSQSYMDGNACIQCSIPNCIQCKDSITCMKCQQGYYFFEDFSCNTCNISNGYYIKAQNCFRCFHSCLTCEGPNQNQCLSCKLPDFYMFQDKLCKPCDVKNGYFINNQNCLSCFENCKTCLGANQNQCTSCYEGYDSINNFCQQIFLTYKSQIFTEQKIEQIQHLSSSTSSALVVSTTVMNLIQNIGSNSSFGILISSLTIQKLAYLYLLNVNLPKQIYSALEILSANYQITI</sequence>
<dbReference type="InParanoid" id="I7M063"/>
<dbReference type="InterPro" id="IPR009030">
    <property type="entry name" value="Growth_fac_rcpt_cys_sf"/>
</dbReference>
<protein>
    <submittedName>
        <fullName evidence="2">Transmembrane protein, putative</fullName>
    </submittedName>
</protein>
<dbReference type="Gene3D" id="2.10.220.10">
    <property type="entry name" value="Hormone Receptor, Insulin-like Growth Factor Receptor 1, Chain A, domain 2"/>
    <property type="match status" value="1"/>
</dbReference>
<evidence type="ECO:0000313" key="2">
    <source>
        <dbReference type="EMBL" id="EAR85556.3"/>
    </source>
</evidence>
<dbReference type="KEGG" id="tet:TTHERM_00443060"/>
<keyword evidence="2" id="KW-0812">Transmembrane</keyword>
<dbReference type="CDD" id="cd00064">
    <property type="entry name" value="FU"/>
    <property type="match status" value="2"/>
</dbReference>
<proteinExistence type="predicted"/>
<keyword evidence="2" id="KW-0472">Membrane</keyword>
<reference evidence="3" key="1">
    <citation type="journal article" date="2006" name="PLoS Biol.">
        <title>Macronuclear genome sequence of the ciliate Tetrahymena thermophila, a model eukaryote.</title>
        <authorList>
            <person name="Eisen J.A."/>
            <person name="Coyne R.S."/>
            <person name="Wu M."/>
            <person name="Wu D."/>
            <person name="Thiagarajan M."/>
            <person name="Wortman J.R."/>
            <person name="Badger J.H."/>
            <person name="Ren Q."/>
            <person name="Amedeo P."/>
            <person name="Jones K.M."/>
            <person name="Tallon L.J."/>
            <person name="Delcher A.L."/>
            <person name="Salzberg S.L."/>
            <person name="Silva J.C."/>
            <person name="Haas B.J."/>
            <person name="Majoros W.H."/>
            <person name="Farzad M."/>
            <person name="Carlton J.M."/>
            <person name="Smith R.K. Jr."/>
            <person name="Garg J."/>
            <person name="Pearlman R.E."/>
            <person name="Karrer K.M."/>
            <person name="Sun L."/>
            <person name="Manning G."/>
            <person name="Elde N.C."/>
            <person name="Turkewitz A.P."/>
            <person name="Asai D.J."/>
            <person name="Wilkes D.E."/>
            <person name="Wang Y."/>
            <person name="Cai H."/>
            <person name="Collins K."/>
            <person name="Stewart B.A."/>
            <person name="Lee S.R."/>
            <person name="Wilamowska K."/>
            <person name="Weinberg Z."/>
            <person name="Ruzzo W.L."/>
            <person name="Wloga D."/>
            <person name="Gaertig J."/>
            <person name="Frankel J."/>
            <person name="Tsao C.-C."/>
            <person name="Gorovsky M.A."/>
            <person name="Keeling P.J."/>
            <person name="Waller R.F."/>
            <person name="Patron N.J."/>
            <person name="Cherry J.M."/>
            <person name="Stover N.A."/>
            <person name="Krieger C.J."/>
            <person name="del Toro C."/>
            <person name="Ryder H.F."/>
            <person name="Williamson S.C."/>
            <person name="Barbeau R.A."/>
            <person name="Hamilton E.P."/>
            <person name="Orias E."/>
        </authorList>
    </citation>
    <scope>NUCLEOTIDE SEQUENCE [LARGE SCALE GENOMIC DNA]</scope>
    <source>
        <strain evidence="3">SB210</strain>
    </source>
</reference>
<organism evidence="2 3">
    <name type="scientific">Tetrahymena thermophila (strain SB210)</name>
    <dbReference type="NCBI Taxonomy" id="312017"/>
    <lineage>
        <taxon>Eukaryota</taxon>
        <taxon>Sar</taxon>
        <taxon>Alveolata</taxon>
        <taxon>Ciliophora</taxon>
        <taxon>Intramacronucleata</taxon>
        <taxon>Oligohymenophorea</taxon>
        <taxon>Hymenostomatida</taxon>
        <taxon>Tetrahymenina</taxon>
        <taxon>Tetrahymenidae</taxon>
        <taxon>Tetrahymena</taxon>
    </lineage>
</organism>
<dbReference type="AlphaFoldDB" id="I7M063"/>
<dbReference type="eggNOG" id="KOG3525">
    <property type="taxonomic scope" value="Eukaryota"/>
</dbReference>
<dbReference type="OrthoDB" id="290881at2759"/>
<feature type="chain" id="PRO_5003712273" evidence="1">
    <location>
        <begin position="24"/>
        <end position="740"/>
    </location>
</feature>
<dbReference type="InterPro" id="IPR052798">
    <property type="entry name" value="Giardia_VSA"/>
</dbReference>
<dbReference type="SMART" id="SM00261">
    <property type="entry name" value="FU"/>
    <property type="match status" value="4"/>
</dbReference>
<gene>
    <name evidence="2" type="ORF">TTHERM_00443060</name>
</gene>
<dbReference type="RefSeq" id="XP_001033219.3">
    <property type="nucleotide sequence ID" value="XM_001033219.3"/>
</dbReference>
<feature type="signal peptide" evidence="1">
    <location>
        <begin position="1"/>
        <end position="23"/>
    </location>
</feature>
<dbReference type="Proteomes" id="UP000009168">
    <property type="component" value="Unassembled WGS sequence"/>
</dbReference>
<accession>I7M063</accession>